<dbReference type="InterPro" id="IPR002213">
    <property type="entry name" value="UDP_glucos_trans"/>
</dbReference>
<comment type="catalytic activity">
    <reaction evidence="10">
        <text>glucuronate acceptor + UDP-alpha-D-glucuronate = acceptor beta-D-glucuronoside + UDP + H(+)</text>
        <dbReference type="Rhea" id="RHEA:21032"/>
        <dbReference type="ChEBI" id="CHEBI:15378"/>
        <dbReference type="ChEBI" id="CHEBI:58052"/>
        <dbReference type="ChEBI" id="CHEBI:58223"/>
        <dbReference type="ChEBI" id="CHEBI:132367"/>
        <dbReference type="ChEBI" id="CHEBI:132368"/>
        <dbReference type="EC" id="2.4.1.17"/>
    </reaction>
</comment>
<dbReference type="EC" id="2.4.1.17" evidence="3"/>
<dbReference type="PANTHER" id="PTHR48043">
    <property type="entry name" value="EG:EG0003.4 PROTEIN-RELATED"/>
    <property type="match status" value="1"/>
</dbReference>
<keyword evidence="12" id="KW-1185">Reference proteome</keyword>
<keyword evidence="8" id="KW-1133">Transmembrane helix</keyword>
<proteinExistence type="inferred from homology"/>
<dbReference type="GO" id="GO:0016020">
    <property type="term" value="C:membrane"/>
    <property type="evidence" value="ECO:0007669"/>
    <property type="project" value="UniProtKB-SubCell"/>
</dbReference>
<keyword evidence="9" id="KW-0472">Membrane</keyword>
<name>A0A8S1HDG7_9PELO</name>
<dbReference type="SUPFAM" id="SSF53756">
    <property type="entry name" value="UDP-Glycosyltransferase/glycogen phosphorylase"/>
    <property type="match status" value="1"/>
</dbReference>
<evidence type="ECO:0000256" key="3">
    <source>
        <dbReference type="ARBA" id="ARBA00012544"/>
    </source>
</evidence>
<evidence type="ECO:0000256" key="9">
    <source>
        <dbReference type="ARBA" id="ARBA00023136"/>
    </source>
</evidence>
<comment type="caution">
    <text evidence="11">The sequence shown here is derived from an EMBL/GenBank/DDBJ whole genome shotgun (WGS) entry which is preliminary data.</text>
</comment>
<evidence type="ECO:0000256" key="4">
    <source>
        <dbReference type="ARBA" id="ARBA00022676"/>
    </source>
</evidence>
<gene>
    <name evidence="11" type="ORF">CAUJ_LOCUS9194</name>
</gene>
<evidence type="ECO:0000256" key="10">
    <source>
        <dbReference type="ARBA" id="ARBA00047475"/>
    </source>
</evidence>
<evidence type="ECO:0000256" key="7">
    <source>
        <dbReference type="ARBA" id="ARBA00022729"/>
    </source>
</evidence>
<keyword evidence="6" id="KW-0812">Transmembrane</keyword>
<keyword evidence="4" id="KW-0328">Glycosyltransferase</keyword>
<keyword evidence="5" id="KW-0808">Transferase</keyword>
<dbReference type="InterPro" id="IPR050271">
    <property type="entry name" value="UDP-glycosyltransferase"/>
</dbReference>
<comment type="similarity">
    <text evidence="2">Belongs to the UDP-glycosyltransferase family.</text>
</comment>
<dbReference type="Pfam" id="PF00201">
    <property type="entry name" value="UDPGT"/>
    <property type="match status" value="1"/>
</dbReference>
<sequence>MPKMFPRWLFLIFLITPTIVSLDVVVFLMVIGKSHFHFVSSLIESLNERGHNVDVIFARLNDGVIGNGSLKFRRSFEISFETPGYYRKNTAHLEEIFIEEPKKIVDLQNYTRLAYELCECGLKKGGVMEFLREGKYEIGLTNDYDSCGPLLLKHANVPSIVTFTPTPLFPNQRISAGLPTPASVFLSPLSPETDGGIWDRLFHLFKSAYYLHVVYSEDANRMNDLGRRFFGEGFIPIERINREISLIFVNSNEIVEKAVPISSKIRYIGGIGKTNSKPLNKEFDEILSISSTGTVIFSFGTQVATAAIPFSIRQNFVRAFQEFPDVTFLWKYDVTEDDSKLFEGVKNVHLKSWLPQTDILHDERVIGFVSHMGLNSFLETSAAGVPTLAIPLFVDQRHNALNAAERGTSIIVKKHELTFEKIKIALEKLIRDPSYKRNAKRVASMIKTKPNSGKESFIEWFEFAAANPELHQIFDLPGSNMSIFFYYCIDIALVFFASLHSHTAHRIENLQDNQETF</sequence>
<accession>A0A8S1HDG7</accession>
<evidence type="ECO:0000256" key="1">
    <source>
        <dbReference type="ARBA" id="ARBA00004167"/>
    </source>
</evidence>
<reference evidence="11" key="1">
    <citation type="submission" date="2020-10" db="EMBL/GenBank/DDBJ databases">
        <authorList>
            <person name="Kikuchi T."/>
        </authorList>
    </citation>
    <scope>NUCLEOTIDE SEQUENCE</scope>
    <source>
        <strain evidence="11">NKZ352</strain>
    </source>
</reference>
<dbReference type="GO" id="GO:0015020">
    <property type="term" value="F:glucuronosyltransferase activity"/>
    <property type="evidence" value="ECO:0007669"/>
    <property type="project" value="UniProtKB-EC"/>
</dbReference>
<evidence type="ECO:0000313" key="12">
    <source>
        <dbReference type="Proteomes" id="UP000835052"/>
    </source>
</evidence>
<keyword evidence="7" id="KW-0732">Signal</keyword>
<dbReference type="OrthoDB" id="5835829at2759"/>
<evidence type="ECO:0000256" key="8">
    <source>
        <dbReference type="ARBA" id="ARBA00022989"/>
    </source>
</evidence>
<evidence type="ECO:0000256" key="5">
    <source>
        <dbReference type="ARBA" id="ARBA00022679"/>
    </source>
</evidence>
<evidence type="ECO:0000313" key="11">
    <source>
        <dbReference type="EMBL" id="CAD6193275.1"/>
    </source>
</evidence>
<dbReference type="CDD" id="cd03784">
    <property type="entry name" value="GT1_Gtf-like"/>
    <property type="match status" value="1"/>
</dbReference>
<dbReference type="AlphaFoldDB" id="A0A8S1HDG7"/>
<dbReference type="PANTHER" id="PTHR48043:SF154">
    <property type="entry name" value="GLUCURONOSYLTRANSFERASE"/>
    <property type="match status" value="1"/>
</dbReference>
<evidence type="ECO:0000256" key="6">
    <source>
        <dbReference type="ARBA" id="ARBA00022692"/>
    </source>
</evidence>
<evidence type="ECO:0000256" key="2">
    <source>
        <dbReference type="ARBA" id="ARBA00009995"/>
    </source>
</evidence>
<dbReference type="Proteomes" id="UP000835052">
    <property type="component" value="Unassembled WGS sequence"/>
</dbReference>
<dbReference type="Gene3D" id="3.40.50.2000">
    <property type="entry name" value="Glycogen Phosphorylase B"/>
    <property type="match status" value="1"/>
</dbReference>
<organism evidence="11 12">
    <name type="scientific">Caenorhabditis auriculariae</name>
    <dbReference type="NCBI Taxonomy" id="2777116"/>
    <lineage>
        <taxon>Eukaryota</taxon>
        <taxon>Metazoa</taxon>
        <taxon>Ecdysozoa</taxon>
        <taxon>Nematoda</taxon>
        <taxon>Chromadorea</taxon>
        <taxon>Rhabditida</taxon>
        <taxon>Rhabditina</taxon>
        <taxon>Rhabditomorpha</taxon>
        <taxon>Rhabditoidea</taxon>
        <taxon>Rhabditidae</taxon>
        <taxon>Peloderinae</taxon>
        <taxon>Caenorhabditis</taxon>
    </lineage>
</organism>
<protein>
    <recommendedName>
        <fullName evidence="3">glucuronosyltransferase</fullName>
        <ecNumber evidence="3">2.4.1.17</ecNumber>
    </recommendedName>
</protein>
<dbReference type="EMBL" id="CAJGYM010000034">
    <property type="protein sequence ID" value="CAD6193275.1"/>
    <property type="molecule type" value="Genomic_DNA"/>
</dbReference>
<dbReference type="FunFam" id="3.40.50.2000:FF:000021">
    <property type="entry name" value="UDP-glucuronosyltransferase"/>
    <property type="match status" value="1"/>
</dbReference>
<comment type="subcellular location">
    <subcellularLocation>
        <location evidence="1">Membrane</location>
        <topology evidence="1">Single-pass membrane protein</topology>
    </subcellularLocation>
</comment>